<dbReference type="PANTHER" id="PTHR18866:SF126">
    <property type="entry name" value="BIOTIN CARBOXYLASE"/>
    <property type="match status" value="1"/>
</dbReference>
<evidence type="ECO:0000256" key="2">
    <source>
        <dbReference type="ARBA" id="ARBA00022598"/>
    </source>
</evidence>
<dbReference type="Proteomes" id="UP000624709">
    <property type="component" value="Unassembled WGS sequence"/>
</dbReference>
<dbReference type="Gene3D" id="3.30.470.20">
    <property type="entry name" value="ATP-grasp fold, B domain"/>
    <property type="match status" value="1"/>
</dbReference>
<organism evidence="11 12">
    <name type="scientific">Actinoplanes palleronii</name>
    <dbReference type="NCBI Taxonomy" id="113570"/>
    <lineage>
        <taxon>Bacteria</taxon>
        <taxon>Bacillati</taxon>
        <taxon>Actinomycetota</taxon>
        <taxon>Actinomycetes</taxon>
        <taxon>Micromonosporales</taxon>
        <taxon>Micromonosporaceae</taxon>
        <taxon>Actinoplanes</taxon>
    </lineage>
</organism>
<comment type="caution">
    <text evidence="11">The sequence shown here is derived from an EMBL/GenBank/DDBJ whole genome shotgun (WGS) entry which is preliminary data.</text>
</comment>
<accession>A0ABQ4BRV8</accession>
<evidence type="ECO:0000259" key="9">
    <source>
        <dbReference type="PROSITE" id="PS50975"/>
    </source>
</evidence>
<dbReference type="RefSeq" id="WP_203831005.1">
    <property type="nucleotide sequence ID" value="NZ_BAAATY010000064.1"/>
</dbReference>
<evidence type="ECO:0000256" key="6">
    <source>
        <dbReference type="PROSITE-ProRule" id="PRU00409"/>
    </source>
</evidence>
<dbReference type="Pfam" id="PF00364">
    <property type="entry name" value="Biotin_lipoyl"/>
    <property type="match status" value="1"/>
</dbReference>
<dbReference type="PANTHER" id="PTHR18866">
    <property type="entry name" value="CARBOXYLASE:PYRUVATE/ACETYL-COA/PROPIONYL-COA CARBOXYLASE"/>
    <property type="match status" value="1"/>
</dbReference>
<evidence type="ECO:0000256" key="4">
    <source>
        <dbReference type="ARBA" id="ARBA00022840"/>
    </source>
</evidence>
<dbReference type="InterPro" id="IPR000089">
    <property type="entry name" value="Biotin_lipoyl"/>
</dbReference>
<protein>
    <submittedName>
        <fullName evidence="11">Acetyl/propionyl-CoA carboxylase subuit alpha</fullName>
    </submittedName>
</protein>
<dbReference type="InterPro" id="IPR005481">
    <property type="entry name" value="BC-like_N"/>
</dbReference>
<keyword evidence="5" id="KW-0092">Biotin</keyword>
<keyword evidence="3 6" id="KW-0547">Nucleotide-binding</keyword>
<dbReference type="InterPro" id="IPR011054">
    <property type="entry name" value="Rudment_hybrid_motif"/>
</dbReference>
<dbReference type="SMART" id="SM00878">
    <property type="entry name" value="Biotin_carb_C"/>
    <property type="match status" value="1"/>
</dbReference>
<dbReference type="Gene3D" id="2.40.50.100">
    <property type="match status" value="1"/>
</dbReference>
<dbReference type="InterPro" id="IPR011761">
    <property type="entry name" value="ATP-grasp"/>
</dbReference>
<dbReference type="InterPro" id="IPR005482">
    <property type="entry name" value="Biotin_COase_C"/>
</dbReference>
<feature type="compositionally biased region" description="Low complexity" evidence="7">
    <location>
        <begin position="632"/>
        <end position="647"/>
    </location>
</feature>
<dbReference type="SUPFAM" id="SSF52440">
    <property type="entry name" value="PreATP-grasp domain"/>
    <property type="match status" value="1"/>
</dbReference>
<keyword evidence="2" id="KW-0436">Ligase</keyword>
<feature type="region of interest" description="Disordered" evidence="7">
    <location>
        <begin position="631"/>
        <end position="655"/>
    </location>
</feature>
<dbReference type="SUPFAM" id="SSF51230">
    <property type="entry name" value="Single hybrid motif"/>
    <property type="match status" value="1"/>
</dbReference>
<keyword evidence="4 6" id="KW-0067">ATP-binding</keyword>
<dbReference type="InterPro" id="IPR005479">
    <property type="entry name" value="CPAse_ATP-bd"/>
</dbReference>
<evidence type="ECO:0000256" key="1">
    <source>
        <dbReference type="ARBA" id="ARBA00001953"/>
    </source>
</evidence>
<dbReference type="Pfam" id="PF00289">
    <property type="entry name" value="Biotin_carb_N"/>
    <property type="match status" value="1"/>
</dbReference>
<evidence type="ECO:0000259" key="10">
    <source>
        <dbReference type="PROSITE" id="PS50979"/>
    </source>
</evidence>
<dbReference type="Pfam" id="PF02786">
    <property type="entry name" value="CPSase_L_D2"/>
    <property type="match status" value="1"/>
</dbReference>
<dbReference type="Pfam" id="PF02785">
    <property type="entry name" value="Biotin_carb_C"/>
    <property type="match status" value="1"/>
</dbReference>
<dbReference type="SUPFAM" id="SSF56059">
    <property type="entry name" value="Glutathione synthetase ATP-binding domain-like"/>
    <property type="match status" value="1"/>
</dbReference>
<evidence type="ECO:0000256" key="5">
    <source>
        <dbReference type="ARBA" id="ARBA00023267"/>
    </source>
</evidence>
<dbReference type="InterPro" id="IPR016185">
    <property type="entry name" value="PreATP-grasp_dom_sf"/>
</dbReference>
<dbReference type="SUPFAM" id="SSF51246">
    <property type="entry name" value="Rudiment single hybrid motif"/>
    <property type="match status" value="1"/>
</dbReference>
<dbReference type="EMBL" id="BOMS01000172">
    <property type="protein sequence ID" value="GIE73407.1"/>
    <property type="molecule type" value="Genomic_DNA"/>
</dbReference>
<gene>
    <name evidence="11" type="ORF">Apa02nite_095150</name>
</gene>
<dbReference type="PROSITE" id="PS50975">
    <property type="entry name" value="ATP_GRASP"/>
    <property type="match status" value="1"/>
</dbReference>
<dbReference type="PROSITE" id="PS00867">
    <property type="entry name" value="CPSASE_2"/>
    <property type="match status" value="1"/>
</dbReference>
<dbReference type="PROSITE" id="PS50968">
    <property type="entry name" value="BIOTINYL_LIPOYL"/>
    <property type="match status" value="1"/>
</dbReference>
<dbReference type="InterPro" id="IPR011764">
    <property type="entry name" value="Biotin_carboxylation_dom"/>
</dbReference>
<sequence length="655" mass="68152">MIRKLLVANRGEIARRIFRTCRRLGIATVAVFTASDELAPHVSEADVAVRIDSYLTVDQIVAAARAAGADAIHPGYGFLSENAGFARAVLGAGLIWIGPAADAIEVMGDKIQAKKVVSAAGVPVLGGDQSFPLLIKAAAGGGGRGMRVVTSADTLRSAMLAAEAEAQSAFGDGTVFTEPYLPNARHVEVQVLGDAHGRIWIVGDRDCSVQRRHQKIVEEAPAPGLTDPVRSALHRHARAAAEAVDYQGAGTVEFLVDGERIFFLEMNTRLQVEHPVTEAVTGLDLVAWQLAIAEGGELPAAPPPVTGHAIEVRLYAEDPARDFTPQTGRIRAFDFGTAPDVRVDSGVEAGTEVGIHYDAMISKIISFGTDRSAAIRLLADTLRRGVVHGVTTNLGLLRAILADEDFVAGRVDTALLDRRLTAWLGAGEDHAVRKAALAAAVGSAVRTAASGSVQARIPAAWRNVPSRERVRAYRYAGATFEVGYLNRGGRLESSWLPGVSVLAVDADRVVLDDHGVRESYRVTVVGDGADVHGPDGAYDFEGVPVFTDPAANVAAGSLLASMPGLVVAVHVAEGDQVAAGAPIVVLEAMKMQQTLVAPGDGVVGSLAAVVGRQVAAGDVLAVISPPDRDAAPLDAASAGPAAPAAPAVISSEEST</sequence>
<feature type="domain" description="Biotin carboxylation" evidence="10">
    <location>
        <begin position="1"/>
        <end position="421"/>
    </location>
</feature>
<dbReference type="PROSITE" id="PS00866">
    <property type="entry name" value="CPSASE_1"/>
    <property type="match status" value="1"/>
</dbReference>
<dbReference type="InterPro" id="IPR050856">
    <property type="entry name" value="Biotin_carboxylase_complex"/>
</dbReference>
<evidence type="ECO:0000256" key="3">
    <source>
        <dbReference type="ARBA" id="ARBA00022741"/>
    </source>
</evidence>
<feature type="domain" description="ATP-grasp" evidence="9">
    <location>
        <begin position="101"/>
        <end position="294"/>
    </location>
</feature>
<comment type="cofactor">
    <cofactor evidence="1">
        <name>biotin</name>
        <dbReference type="ChEBI" id="CHEBI:57586"/>
    </cofactor>
</comment>
<dbReference type="CDD" id="cd06850">
    <property type="entry name" value="biotinyl_domain"/>
    <property type="match status" value="1"/>
</dbReference>
<reference evidence="11 12" key="1">
    <citation type="submission" date="2021-01" db="EMBL/GenBank/DDBJ databases">
        <title>Whole genome shotgun sequence of Actinoplanes palleronii NBRC 14916.</title>
        <authorList>
            <person name="Komaki H."/>
            <person name="Tamura T."/>
        </authorList>
    </citation>
    <scope>NUCLEOTIDE SEQUENCE [LARGE SCALE GENOMIC DNA]</scope>
    <source>
        <strain evidence="11 12">NBRC 14916</strain>
    </source>
</reference>
<evidence type="ECO:0000313" key="11">
    <source>
        <dbReference type="EMBL" id="GIE73407.1"/>
    </source>
</evidence>
<keyword evidence="12" id="KW-1185">Reference proteome</keyword>
<feature type="domain" description="Lipoyl-binding" evidence="8">
    <location>
        <begin position="543"/>
        <end position="624"/>
    </location>
</feature>
<evidence type="ECO:0000259" key="8">
    <source>
        <dbReference type="PROSITE" id="PS50968"/>
    </source>
</evidence>
<dbReference type="PROSITE" id="PS50979">
    <property type="entry name" value="BC"/>
    <property type="match status" value="1"/>
</dbReference>
<proteinExistence type="predicted"/>
<evidence type="ECO:0000256" key="7">
    <source>
        <dbReference type="SAM" id="MobiDB-lite"/>
    </source>
</evidence>
<dbReference type="InterPro" id="IPR011053">
    <property type="entry name" value="Single_hybrid_motif"/>
</dbReference>
<name>A0ABQ4BRV8_9ACTN</name>
<evidence type="ECO:0000313" key="12">
    <source>
        <dbReference type="Proteomes" id="UP000624709"/>
    </source>
</evidence>